<dbReference type="Gene3D" id="1.20.58.480">
    <property type="match status" value="1"/>
</dbReference>
<dbReference type="EMBL" id="CP051139">
    <property type="protein sequence ID" value="QIW96494.1"/>
    <property type="molecule type" value="Genomic_DNA"/>
</dbReference>
<evidence type="ECO:0000313" key="6">
    <source>
        <dbReference type="EMBL" id="QIW96494.1"/>
    </source>
</evidence>
<evidence type="ECO:0000256" key="3">
    <source>
        <dbReference type="ARBA" id="ARBA00023004"/>
    </source>
</evidence>
<dbReference type="FunFam" id="1.20.58.480:FF:000004">
    <property type="entry name" value="Indoleamine 2,3-dioxygenase subfamily"/>
    <property type="match status" value="1"/>
</dbReference>
<dbReference type="Pfam" id="PF01231">
    <property type="entry name" value="IDO"/>
    <property type="match status" value="1"/>
</dbReference>
<gene>
    <name evidence="6" type="ORF">AMS68_002012</name>
</gene>
<dbReference type="GO" id="GO:0020037">
    <property type="term" value="F:heme binding"/>
    <property type="evidence" value="ECO:0007669"/>
    <property type="project" value="UniProtKB-UniRule"/>
</dbReference>
<dbReference type="PANTHER" id="PTHR28657:SF5">
    <property type="entry name" value="INDOLEAMINE 2,3-DIOXYGENASE"/>
    <property type="match status" value="1"/>
</dbReference>
<feature type="binding site" description="proximal binding residue" evidence="4">
    <location>
        <position position="361"/>
    </location>
    <ligand>
        <name>heme b</name>
        <dbReference type="ChEBI" id="CHEBI:60344"/>
    </ligand>
    <ligandPart>
        <name>Fe</name>
        <dbReference type="ChEBI" id="CHEBI:18248"/>
    </ligandPart>
</feature>
<dbReference type="GO" id="GO:0034354">
    <property type="term" value="P:'de novo' NAD+ biosynthetic process from L-tryptophan"/>
    <property type="evidence" value="ECO:0007669"/>
    <property type="project" value="TreeGrafter"/>
</dbReference>
<keyword evidence="2 4" id="KW-0479">Metal-binding</keyword>
<dbReference type="GO" id="GO:0033754">
    <property type="term" value="F:indoleamine 2,3-dioxygenase activity"/>
    <property type="evidence" value="ECO:0007669"/>
    <property type="project" value="UniProtKB-EC"/>
</dbReference>
<keyword evidence="7" id="KW-1185">Reference proteome</keyword>
<comment type="similarity">
    <text evidence="1 5">Belongs to the indoleamine 2,3-dioxygenase family.</text>
</comment>
<organism evidence="6 7">
    <name type="scientific">Peltaster fructicola</name>
    <dbReference type="NCBI Taxonomy" id="286661"/>
    <lineage>
        <taxon>Eukaryota</taxon>
        <taxon>Fungi</taxon>
        <taxon>Dikarya</taxon>
        <taxon>Ascomycota</taxon>
        <taxon>Pezizomycotina</taxon>
        <taxon>Dothideomycetes</taxon>
        <taxon>Dothideomycetes incertae sedis</taxon>
        <taxon>Peltaster</taxon>
    </lineage>
</organism>
<dbReference type="OrthoDB" id="540174at2759"/>
<dbReference type="GO" id="GO:0005737">
    <property type="term" value="C:cytoplasm"/>
    <property type="evidence" value="ECO:0007669"/>
    <property type="project" value="TreeGrafter"/>
</dbReference>
<dbReference type="GO" id="GO:0046872">
    <property type="term" value="F:metal ion binding"/>
    <property type="evidence" value="ECO:0007669"/>
    <property type="project" value="UniProtKB-UniRule"/>
</dbReference>
<sequence length="473" mass="52392">MSTAIPVLEDYDVSPTNGFLPTAPPLESLSDDYFQPWEHIVRNLQGLILSKRLRGTVNAMPVLSTATLKSEAEWRRAYCILAFMTHAYIWAEDKPAERVPPSISVPFLATCKHLEVPSVATYASVVLWNWKPLFEAERTDTLANLDAIHTFTGSMDEKWFYLISVAIEARGAAAIPLMLSAIESVRQGDIAAVTKALRAFAERLDELGALLSQMYEHCDPYVFYNRIRPFLAGSKNMADAGLPNGVIFDNGGPMHKQRYVQYSGGSNAQSSIFQFFDVVLSVQHRPTGERADAETMKKRAPPPNFIHEMRKYMPGPHARFLAQVEKIANIRAFVESHSKDTALTLAYDAALAMLSALRDKHIQIVSRYIIVQSKKAKDGTSITKKINLASRPKDDKKSLKGTGGSSLIPFLRQARDETAEPAIADWAKRLLSKEKGPAGVKLAVIEKQAEHVPNCKGLSGDWTVDEQGGLCYA</sequence>
<evidence type="ECO:0000313" key="7">
    <source>
        <dbReference type="Proteomes" id="UP000503462"/>
    </source>
</evidence>
<keyword evidence="5" id="KW-0560">Oxidoreductase</keyword>
<evidence type="ECO:0000256" key="2">
    <source>
        <dbReference type="ARBA" id="ARBA00022723"/>
    </source>
</evidence>
<dbReference type="EC" id="1.13.11.52" evidence="5"/>
<keyword evidence="4 5" id="KW-0349">Heme</keyword>
<dbReference type="AlphaFoldDB" id="A0A6H0XPD5"/>
<keyword evidence="5" id="KW-0223">Dioxygenase</keyword>
<dbReference type="PROSITE" id="PS00876">
    <property type="entry name" value="IDO_1"/>
    <property type="match status" value="1"/>
</dbReference>
<comment type="function">
    <text evidence="5">Produces N-formyl-kynurenine through the oxidation of tryptophan.</text>
</comment>
<dbReference type="InterPro" id="IPR000898">
    <property type="entry name" value="Indolamine_dOase"/>
</dbReference>
<evidence type="ECO:0000256" key="5">
    <source>
        <dbReference type="RuleBase" id="RU369119"/>
    </source>
</evidence>
<dbReference type="PANTHER" id="PTHR28657">
    <property type="entry name" value="INDOLEAMINE 2,3-DIOXYGENASE"/>
    <property type="match status" value="1"/>
</dbReference>
<keyword evidence="3 4" id="KW-0408">Iron</keyword>
<proteinExistence type="inferred from homology"/>
<dbReference type="SUPFAM" id="SSF140959">
    <property type="entry name" value="Indolic compounds 2,3-dioxygenase-like"/>
    <property type="match status" value="1"/>
</dbReference>
<accession>A0A6H0XPD5</accession>
<name>A0A6H0XPD5_9PEZI</name>
<evidence type="ECO:0000256" key="1">
    <source>
        <dbReference type="ARBA" id="ARBA00007119"/>
    </source>
</evidence>
<dbReference type="Proteomes" id="UP000503462">
    <property type="component" value="Chromosome 1"/>
</dbReference>
<evidence type="ECO:0000256" key="4">
    <source>
        <dbReference type="PIRSR" id="PIRSR600898-1"/>
    </source>
</evidence>
<reference evidence="6 7" key="1">
    <citation type="journal article" date="2016" name="Sci. Rep.">
        <title>Peltaster fructicola genome reveals evolution from an invasive phytopathogen to an ectophytic parasite.</title>
        <authorList>
            <person name="Xu C."/>
            <person name="Chen H."/>
            <person name="Gleason M.L."/>
            <person name="Xu J.R."/>
            <person name="Liu H."/>
            <person name="Zhang R."/>
            <person name="Sun G."/>
        </authorList>
    </citation>
    <scope>NUCLEOTIDE SEQUENCE [LARGE SCALE GENOMIC DNA]</scope>
    <source>
        <strain evidence="6 7">LNHT1506</strain>
    </source>
</reference>
<comment type="catalytic activity">
    <reaction evidence="5">
        <text>L-tryptophan + O2 = N-formyl-L-kynurenine</text>
        <dbReference type="Rhea" id="RHEA:24536"/>
        <dbReference type="ChEBI" id="CHEBI:15379"/>
        <dbReference type="ChEBI" id="CHEBI:57912"/>
        <dbReference type="ChEBI" id="CHEBI:58629"/>
    </reaction>
</comment>
<protein>
    <recommendedName>
        <fullName evidence="5">Indoleamine 2,3-dioxygenase</fullName>
        <ecNumber evidence="5">1.13.11.52</ecNumber>
    </recommendedName>
</protein>
<dbReference type="InterPro" id="IPR037217">
    <property type="entry name" value="Trp/Indoleamine_2_3_dOase-like"/>
</dbReference>
<dbReference type="GO" id="GO:0019441">
    <property type="term" value="P:L-tryptophan catabolic process to kynurenine"/>
    <property type="evidence" value="ECO:0007669"/>
    <property type="project" value="UniProtKB-UniRule"/>
</dbReference>